<dbReference type="Gene3D" id="3.10.620.30">
    <property type="match status" value="1"/>
</dbReference>
<keyword evidence="1" id="KW-0472">Membrane</keyword>
<feature type="transmembrane region" description="Helical" evidence="1">
    <location>
        <begin position="127"/>
        <end position="146"/>
    </location>
</feature>
<dbReference type="InterPro" id="IPR038765">
    <property type="entry name" value="Papain-like_cys_pep_sf"/>
</dbReference>
<dbReference type="Pfam" id="PF13559">
    <property type="entry name" value="DUF4129"/>
    <property type="match status" value="1"/>
</dbReference>
<dbReference type="SMART" id="SM00460">
    <property type="entry name" value="TGc"/>
    <property type="match status" value="1"/>
</dbReference>
<feature type="transmembrane region" description="Helical" evidence="1">
    <location>
        <begin position="177"/>
        <end position="195"/>
    </location>
</feature>
<keyword evidence="1" id="KW-0812">Transmembrane</keyword>
<accession>A0A934NCP1</accession>
<feature type="transmembrane region" description="Helical" evidence="1">
    <location>
        <begin position="73"/>
        <end position="94"/>
    </location>
</feature>
<evidence type="ECO:0000259" key="2">
    <source>
        <dbReference type="SMART" id="SM00460"/>
    </source>
</evidence>
<reference evidence="3 4" key="1">
    <citation type="submission" date="2020-10" db="EMBL/GenBank/DDBJ databases">
        <title>Ca. Dormibacterota MAGs.</title>
        <authorList>
            <person name="Montgomery K."/>
        </authorList>
    </citation>
    <scope>NUCLEOTIDE SEQUENCE [LARGE SCALE GENOMIC DNA]</scope>
    <source>
        <strain evidence="3">SC8811_S16_3</strain>
    </source>
</reference>
<protein>
    <submittedName>
        <fullName evidence="3">Transglutaminase domain-containing protein</fullName>
    </submittedName>
</protein>
<evidence type="ECO:0000313" key="4">
    <source>
        <dbReference type="Proteomes" id="UP000620075"/>
    </source>
</evidence>
<dbReference type="PANTHER" id="PTHR42736:SF1">
    <property type="entry name" value="PROTEIN-GLUTAMINE GAMMA-GLUTAMYLTRANSFERASE"/>
    <property type="match status" value="1"/>
</dbReference>
<dbReference type="PANTHER" id="PTHR42736">
    <property type="entry name" value="PROTEIN-GLUTAMINE GAMMA-GLUTAMYLTRANSFERASE"/>
    <property type="match status" value="1"/>
</dbReference>
<dbReference type="InterPro" id="IPR052901">
    <property type="entry name" value="Bact_TGase-like"/>
</dbReference>
<dbReference type="Proteomes" id="UP000620075">
    <property type="component" value="Unassembled WGS sequence"/>
</dbReference>
<proteinExistence type="predicted"/>
<feature type="transmembrane region" description="Helical" evidence="1">
    <location>
        <begin position="216"/>
        <end position="235"/>
    </location>
</feature>
<dbReference type="EMBL" id="JAEKNQ010000040">
    <property type="protein sequence ID" value="MBJ7603696.1"/>
    <property type="molecule type" value="Genomic_DNA"/>
</dbReference>
<feature type="transmembrane region" description="Helical" evidence="1">
    <location>
        <begin position="666"/>
        <end position="686"/>
    </location>
</feature>
<dbReference type="Pfam" id="PF01841">
    <property type="entry name" value="Transglut_core"/>
    <property type="match status" value="1"/>
</dbReference>
<dbReference type="RefSeq" id="WP_338180127.1">
    <property type="nucleotide sequence ID" value="NZ_JAEKNQ010000040.1"/>
</dbReference>
<dbReference type="InterPro" id="IPR002931">
    <property type="entry name" value="Transglutaminase-like"/>
</dbReference>
<gene>
    <name evidence="3" type="ORF">JF888_10970</name>
</gene>
<feature type="transmembrane region" description="Helical" evidence="1">
    <location>
        <begin position="153"/>
        <end position="171"/>
    </location>
</feature>
<dbReference type="AlphaFoldDB" id="A0A934NCP1"/>
<evidence type="ECO:0000313" key="3">
    <source>
        <dbReference type="EMBL" id="MBJ7603696.1"/>
    </source>
</evidence>
<comment type="caution">
    <text evidence="3">The sequence shown here is derived from an EMBL/GenBank/DDBJ whole genome shotgun (WGS) entry which is preliminary data.</text>
</comment>
<sequence length="790" mass="84912">MQSAWSDRVRGTVRPPRGVWVTACLVLLLTLALANSTVTANWVPDSSSLTLVALGAGLLFGLAALIRPLPAGVALLVGLLAAPLVAVWASHGALVHAHPSDPGDLLGLARAWWPRVLSGDAALDNVSYLYLLNLGFWLIGGWLAWCSLRWRQPLLGVAPGAVVFAGNLLNFPDQQNGYVLSFLILTLSLLLWSTYQRSLESAGRRQVRLSGDARWDFWESGVLVLVGLVLLGLFLPPLSTTDRTIDLQNSAFRGWADLQERLNHPVPLGAGAATGNSIGFTSDVRMGGPIQRTSGVVFTYKFDNANGGPAYFRGLNLSRTGRGPTGPEWKYNEIVQPSVPIAKDTAISYAESYQEQAQAGVRIQMLKPPGAAQDVIFYTGQLQKLDRAAVAHSSRGYGQPIPSRGLYTLDRLSGLDGQGGSGSYHVNTTYSTAGEDQLRAAGTDYPAWLEPYRAFSNAYQPSQAATLPTQGYRRPEVLQRIAQLAQQVTAGKTNPYDQAQAIEAYLRSTYTYTLSPPSPGPDDPLDYFLFTGKQGYCEYFASAMGDMLRSLGLPTRLVNGYGPGTYDEKLDRFVVKESDAHTWVEVYFPSYGWIPFEPTPDGQYFPIQRAGAGAGCAPGSIACDPNAVGAGNGGLGSTPRIAPGLLDPNLNGVAGTGGAGASRLPAASPLLLLLLALFLALGLLFLSRYLRPGTADGAWSRTRRLAALAGIRGSPGETPLEFGRRLAREMPEAAGPAGRLADRFTLAAYAPRQLAEAAEDAALEAWLELRPLLLRRLKDRLTRRRVAYSA</sequence>
<evidence type="ECO:0000256" key="1">
    <source>
        <dbReference type="SAM" id="Phobius"/>
    </source>
</evidence>
<dbReference type="InterPro" id="IPR025403">
    <property type="entry name" value="TgpA-like_C"/>
</dbReference>
<feature type="transmembrane region" description="Helical" evidence="1">
    <location>
        <begin position="46"/>
        <end position="66"/>
    </location>
</feature>
<organism evidence="3 4">
    <name type="scientific">Candidatus Dormiibacter inghamiae</name>
    <dbReference type="NCBI Taxonomy" id="3127013"/>
    <lineage>
        <taxon>Bacteria</taxon>
        <taxon>Bacillati</taxon>
        <taxon>Candidatus Dormiibacterota</taxon>
        <taxon>Candidatus Dormibacteria</taxon>
        <taxon>Candidatus Dormibacterales</taxon>
        <taxon>Candidatus Dormibacteraceae</taxon>
        <taxon>Candidatus Dormiibacter</taxon>
    </lineage>
</organism>
<feature type="domain" description="Transglutaminase-like" evidence="2">
    <location>
        <begin position="529"/>
        <end position="600"/>
    </location>
</feature>
<name>A0A934NCP1_9BACT</name>
<dbReference type="SUPFAM" id="SSF54001">
    <property type="entry name" value="Cysteine proteinases"/>
    <property type="match status" value="1"/>
</dbReference>
<keyword evidence="1" id="KW-1133">Transmembrane helix</keyword>